<dbReference type="EMBL" id="LCHQ01000017">
    <property type="protein sequence ID" value="KKT38340.1"/>
    <property type="molecule type" value="Genomic_DNA"/>
</dbReference>
<dbReference type="Gene3D" id="3.20.20.140">
    <property type="entry name" value="Metal-dependent hydrolases"/>
    <property type="match status" value="1"/>
</dbReference>
<organism evidence="5 6">
    <name type="scientific">Candidatus Collierbacteria bacterium GW2011_GWF1_44_12</name>
    <dbReference type="NCBI Taxonomy" id="1618402"/>
    <lineage>
        <taxon>Bacteria</taxon>
        <taxon>Candidatus Collieribacteriota</taxon>
    </lineage>
</organism>
<dbReference type="Pfam" id="PF02811">
    <property type="entry name" value="PHP"/>
    <property type="match status" value="1"/>
</dbReference>
<feature type="domain" description="Polymerase/histidinol phosphatase N-terminal" evidence="3">
    <location>
        <begin position="342"/>
        <end position="434"/>
    </location>
</feature>
<dbReference type="GO" id="GO:0042578">
    <property type="term" value="F:phosphoric ester hydrolase activity"/>
    <property type="evidence" value="ECO:0007669"/>
    <property type="project" value="TreeGrafter"/>
</dbReference>
<dbReference type="CDD" id="cd07436">
    <property type="entry name" value="PHP_PolX"/>
    <property type="match status" value="1"/>
</dbReference>
<dbReference type="InterPro" id="IPR016195">
    <property type="entry name" value="Pol/histidinol_Pase-like"/>
</dbReference>
<dbReference type="PIRSF" id="PIRSF005047">
    <property type="entry name" value="UCP005047_YshC"/>
    <property type="match status" value="1"/>
</dbReference>
<dbReference type="Pfam" id="PF14791">
    <property type="entry name" value="DNA_pol_B_thumb"/>
    <property type="match status" value="1"/>
</dbReference>
<dbReference type="InterPro" id="IPR037160">
    <property type="entry name" value="DNA_Pol_thumb_sf"/>
</dbReference>
<dbReference type="InterPro" id="IPR029398">
    <property type="entry name" value="PolB_thumb"/>
</dbReference>
<name>A0A0G1GUP3_9BACT</name>
<dbReference type="InterPro" id="IPR002054">
    <property type="entry name" value="DNA-dir_DNA_pol_X"/>
</dbReference>
<dbReference type="Gene3D" id="3.30.210.10">
    <property type="entry name" value="DNA polymerase, thumb domain"/>
    <property type="match status" value="1"/>
</dbReference>
<dbReference type="InterPro" id="IPR003141">
    <property type="entry name" value="Pol/His_phosphatase_N"/>
</dbReference>
<dbReference type="Gene3D" id="3.30.460.10">
    <property type="entry name" value="Beta Polymerase, domain 2"/>
    <property type="match status" value="1"/>
</dbReference>
<accession>A0A0G1GUP3</accession>
<dbReference type="AlphaFoldDB" id="A0A0G1GUP3"/>
<evidence type="ECO:0000256" key="2">
    <source>
        <dbReference type="ARBA" id="ARBA00022695"/>
    </source>
</evidence>
<evidence type="ECO:0000259" key="3">
    <source>
        <dbReference type="SMART" id="SM00481"/>
    </source>
</evidence>
<gene>
    <name evidence="5" type="ORF">UW26_C0017G0005</name>
</gene>
<comment type="caution">
    <text evidence="5">The sequence shown here is derived from an EMBL/GenBank/DDBJ whole genome shotgun (WGS) entry which is preliminary data.</text>
</comment>
<dbReference type="SMART" id="SM00481">
    <property type="entry name" value="POLIIIAc"/>
    <property type="match status" value="1"/>
</dbReference>
<dbReference type="InterPro" id="IPR027421">
    <property type="entry name" value="DNA_pol_lamdba_lyase_dom_sf"/>
</dbReference>
<dbReference type="SUPFAM" id="SSF47802">
    <property type="entry name" value="DNA polymerase beta, N-terminal domain-like"/>
    <property type="match status" value="1"/>
</dbReference>
<dbReference type="InterPro" id="IPR047967">
    <property type="entry name" value="PolX_PHP"/>
</dbReference>
<evidence type="ECO:0000313" key="6">
    <source>
        <dbReference type="Proteomes" id="UP000034097"/>
    </source>
</evidence>
<keyword evidence="2" id="KW-0548">Nucleotidyltransferase</keyword>
<sequence>MTRNTEAALLLEKVGAVFRVLEGDSFRSKAYFNAAVVLNNLAESIDDLYTKNKLKDIPGIGEGMRKYLGEYIKKGKVRHFESLFKKVPAGMFPLMEIRGIGPVTAYKIAKRFRLIKADKALGELKKLVEQDRITDITGFREKTTLKIKKALDVNAGGKRRLLLAEALPIAEDFIAYLNKSSLIVEAEPLGSLRRKVSTIGDIDMAINSKKPVEAMKHALGYPEISSIITKGDKVSHIKLKNGYEVDIKCSTPDQWGSLLQHYTGSKLHNIKLRTKTQASGVSLSEYGIKKGEKLHKFNNEKDFYNYLGLSYIPPELREDRGEIEGALKDGIPKLIKEADIKGDLHVHSDYDYPNPHDSGVSTLEAIFDKAQQLDYEYIGFSDHNPKYLGLTEKEKEKILIARKRYLMSQYHAYENKVKKSSVKLLIGLEVDIRPDGKRAVSDKLMDTLDYAIVSIHSSFELSQKETTERILDGLDHPKALILGHPTGRRLNFRDSLQADWDKIFDFCAKNKKIVEINADPARLDLPDDLIKEALKFGVRFIINTDSHYVSHMKYMKYGVWQAMRGWARKKDIVNTLSYKDLQSVLEFK</sequence>
<dbReference type="InterPro" id="IPR043519">
    <property type="entry name" value="NT_sf"/>
</dbReference>
<dbReference type="InterPro" id="IPR050243">
    <property type="entry name" value="PHP_phosphatase"/>
</dbReference>
<proteinExistence type="predicted"/>
<dbReference type="GO" id="GO:0003677">
    <property type="term" value="F:DNA binding"/>
    <property type="evidence" value="ECO:0007669"/>
    <property type="project" value="InterPro"/>
</dbReference>
<dbReference type="GO" id="GO:0008270">
    <property type="term" value="F:zinc ion binding"/>
    <property type="evidence" value="ECO:0007669"/>
    <property type="project" value="TreeGrafter"/>
</dbReference>
<dbReference type="PANTHER" id="PTHR36928:SF1">
    <property type="entry name" value="PHOSPHATASE YCDX-RELATED"/>
    <property type="match status" value="1"/>
</dbReference>
<reference evidence="5 6" key="1">
    <citation type="journal article" date="2015" name="Nature">
        <title>rRNA introns, odd ribosomes, and small enigmatic genomes across a large radiation of phyla.</title>
        <authorList>
            <person name="Brown C.T."/>
            <person name="Hug L.A."/>
            <person name="Thomas B.C."/>
            <person name="Sharon I."/>
            <person name="Castelle C.J."/>
            <person name="Singh A."/>
            <person name="Wilkins M.J."/>
            <person name="Williams K.H."/>
            <person name="Banfield J.F."/>
        </authorList>
    </citation>
    <scope>NUCLEOTIDE SEQUENCE [LARGE SCALE GENOMIC DNA]</scope>
</reference>
<dbReference type="SUPFAM" id="SSF81301">
    <property type="entry name" value="Nucleotidyltransferase"/>
    <property type="match status" value="1"/>
</dbReference>
<protein>
    <submittedName>
        <fullName evidence="5">PHP domain protein</fullName>
    </submittedName>
</protein>
<evidence type="ECO:0000256" key="1">
    <source>
        <dbReference type="ARBA" id="ARBA00022679"/>
    </source>
</evidence>
<dbReference type="Proteomes" id="UP000034097">
    <property type="component" value="Unassembled WGS sequence"/>
</dbReference>
<dbReference type="InterPro" id="IPR010996">
    <property type="entry name" value="HHH_MUS81"/>
</dbReference>
<dbReference type="GO" id="GO:0005829">
    <property type="term" value="C:cytosol"/>
    <property type="evidence" value="ECO:0007669"/>
    <property type="project" value="TreeGrafter"/>
</dbReference>
<dbReference type="PANTHER" id="PTHR36928">
    <property type="entry name" value="PHOSPHATASE YCDX-RELATED"/>
    <property type="match status" value="1"/>
</dbReference>
<evidence type="ECO:0000313" key="5">
    <source>
        <dbReference type="EMBL" id="KKT38340.1"/>
    </source>
</evidence>
<keyword evidence="1" id="KW-0808">Transferase</keyword>
<dbReference type="Gene3D" id="1.10.150.110">
    <property type="entry name" value="DNA polymerase beta, N-terminal domain-like"/>
    <property type="match status" value="1"/>
</dbReference>
<evidence type="ECO:0000259" key="4">
    <source>
        <dbReference type="SMART" id="SM00483"/>
    </source>
</evidence>
<dbReference type="InterPro" id="IPR022311">
    <property type="entry name" value="PolX-like"/>
</dbReference>
<feature type="domain" description="DNA-directed DNA polymerase X" evidence="4">
    <location>
        <begin position="1"/>
        <end position="318"/>
    </location>
</feature>
<dbReference type="Pfam" id="PF14716">
    <property type="entry name" value="HHH_8"/>
    <property type="match status" value="1"/>
</dbReference>
<dbReference type="SMART" id="SM00483">
    <property type="entry name" value="POLXc"/>
    <property type="match status" value="1"/>
</dbReference>
<dbReference type="SUPFAM" id="SSF89550">
    <property type="entry name" value="PHP domain-like"/>
    <property type="match status" value="1"/>
</dbReference>
<dbReference type="GO" id="GO:0003887">
    <property type="term" value="F:DNA-directed DNA polymerase activity"/>
    <property type="evidence" value="ECO:0007669"/>
    <property type="project" value="InterPro"/>
</dbReference>
<dbReference type="Gene3D" id="1.10.150.20">
    <property type="entry name" value="5' to 3' exonuclease, C-terminal subdomain"/>
    <property type="match status" value="1"/>
</dbReference>
<dbReference type="InterPro" id="IPR004013">
    <property type="entry name" value="PHP_dom"/>
</dbReference>